<dbReference type="EMBL" id="JBBYHV010000002">
    <property type="protein sequence ID" value="MEL1251948.1"/>
    <property type="molecule type" value="Genomic_DNA"/>
</dbReference>
<accession>A0ABU9IJ72</accession>
<dbReference type="InterPro" id="IPR007267">
    <property type="entry name" value="GtrA_DPMS_TM"/>
</dbReference>
<feature type="domain" description="GtrA/DPMS transmembrane" evidence="6">
    <location>
        <begin position="12"/>
        <end position="129"/>
    </location>
</feature>
<comment type="caution">
    <text evidence="7">The sequence shown here is derived from an EMBL/GenBank/DDBJ whole genome shotgun (WGS) entry which is preliminary data.</text>
</comment>
<feature type="transmembrane region" description="Helical" evidence="5">
    <location>
        <begin position="12"/>
        <end position="37"/>
    </location>
</feature>
<evidence type="ECO:0000259" key="6">
    <source>
        <dbReference type="Pfam" id="PF04138"/>
    </source>
</evidence>
<evidence type="ECO:0000256" key="2">
    <source>
        <dbReference type="ARBA" id="ARBA00022692"/>
    </source>
</evidence>
<dbReference type="RefSeq" id="WP_341674489.1">
    <property type="nucleotide sequence ID" value="NZ_JBBYHV010000002.1"/>
</dbReference>
<name>A0ABU9IJ72_9SPHN</name>
<reference evidence="7 8" key="1">
    <citation type="submission" date="2024-04" db="EMBL/GenBank/DDBJ databases">
        <title>Aurantiacibacter sp. DGU6 16S ribosomal RNA gene Genome sequencing and assembly.</title>
        <authorList>
            <person name="Park S."/>
        </authorList>
    </citation>
    <scope>NUCLEOTIDE SEQUENCE [LARGE SCALE GENOMIC DNA]</scope>
    <source>
        <strain evidence="7 8">DGU6</strain>
    </source>
</reference>
<feature type="transmembrane region" description="Helical" evidence="5">
    <location>
        <begin position="110"/>
        <end position="129"/>
    </location>
</feature>
<keyword evidence="3 5" id="KW-1133">Transmembrane helix</keyword>
<gene>
    <name evidence="7" type="ORF">AAEO60_14830</name>
</gene>
<feature type="transmembrane region" description="Helical" evidence="5">
    <location>
        <begin position="78"/>
        <end position="98"/>
    </location>
</feature>
<dbReference type="Pfam" id="PF04138">
    <property type="entry name" value="GtrA_DPMS_TM"/>
    <property type="match status" value="1"/>
</dbReference>
<protein>
    <submittedName>
        <fullName evidence="7">GtrA family protein</fullName>
    </submittedName>
</protein>
<sequence>MFQRIADVRLVRYLLASVGALAVDVGSFLALLSLGMWPAGASAIGYCLGIAAHWLMSSRAVFIGNVAERGVARTKQKALFVISALVGLGLTTAIVWAGDTSGFDPRLAKLVAIAVSFIATWLLRSRVVFR</sequence>
<organism evidence="7 8">
    <name type="scientific">Aurantiacibacter gilvus</name>
    <dbReference type="NCBI Taxonomy" id="3139141"/>
    <lineage>
        <taxon>Bacteria</taxon>
        <taxon>Pseudomonadati</taxon>
        <taxon>Pseudomonadota</taxon>
        <taxon>Alphaproteobacteria</taxon>
        <taxon>Sphingomonadales</taxon>
        <taxon>Erythrobacteraceae</taxon>
        <taxon>Aurantiacibacter</taxon>
    </lineage>
</organism>
<dbReference type="Proteomes" id="UP001497045">
    <property type="component" value="Unassembled WGS sequence"/>
</dbReference>
<keyword evidence="8" id="KW-1185">Reference proteome</keyword>
<evidence type="ECO:0000256" key="3">
    <source>
        <dbReference type="ARBA" id="ARBA00022989"/>
    </source>
</evidence>
<keyword evidence="2 5" id="KW-0812">Transmembrane</keyword>
<evidence type="ECO:0000256" key="1">
    <source>
        <dbReference type="ARBA" id="ARBA00004141"/>
    </source>
</evidence>
<keyword evidence="4 5" id="KW-0472">Membrane</keyword>
<evidence type="ECO:0000256" key="4">
    <source>
        <dbReference type="ARBA" id="ARBA00023136"/>
    </source>
</evidence>
<feature type="transmembrane region" description="Helical" evidence="5">
    <location>
        <begin position="43"/>
        <end position="66"/>
    </location>
</feature>
<evidence type="ECO:0000313" key="8">
    <source>
        <dbReference type="Proteomes" id="UP001497045"/>
    </source>
</evidence>
<comment type="subcellular location">
    <subcellularLocation>
        <location evidence="1">Membrane</location>
        <topology evidence="1">Multi-pass membrane protein</topology>
    </subcellularLocation>
</comment>
<evidence type="ECO:0000313" key="7">
    <source>
        <dbReference type="EMBL" id="MEL1251948.1"/>
    </source>
</evidence>
<proteinExistence type="predicted"/>
<evidence type="ECO:0000256" key="5">
    <source>
        <dbReference type="SAM" id="Phobius"/>
    </source>
</evidence>